<dbReference type="EMBL" id="VSSQ01003121">
    <property type="protein sequence ID" value="MPM19151.1"/>
    <property type="molecule type" value="Genomic_DNA"/>
</dbReference>
<gene>
    <name evidence="5" type="primary">acsE_11</name>
    <name evidence="5" type="ORF">SDC9_65569</name>
</gene>
<dbReference type="GO" id="GO:0005829">
    <property type="term" value="C:cytosol"/>
    <property type="evidence" value="ECO:0007669"/>
    <property type="project" value="TreeGrafter"/>
</dbReference>
<organism evidence="5">
    <name type="scientific">bioreactor metagenome</name>
    <dbReference type="NCBI Taxonomy" id="1076179"/>
    <lineage>
        <taxon>unclassified sequences</taxon>
        <taxon>metagenomes</taxon>
        <taxon>ecological metagenomes</taxon>
    </lineage>
</organism>
<dbReference type="NCBIfam" id="NF005719">
    <property type="entry name" value="PRK07535.1"/>
    <property type="match status" value="1"/>
</dbReference>
<dbReference type="GO" id="GO:0008705">
    <property type="term" value="F:methionine synthase activity"/>
    <property type="evidence" value="ECO:0007669"/>
    <property type="project" value="TreeGrafter"/>
</dbReference>
<evidence type="ECO:0000256" key="3">
    <source>
        <dbReference type="ARBA" id="ARBA00022679"/>
    </source>
</evidence>
<keyword evidence="2 5" id="KW-0489">Methyltransferase</keyword>
<dbReference type="InterPro" id="IPR000489">
    <property type="entry name" value="Pterin-binding_dom"/>
</dbReference>
<accession>A0A644XTQ9</accession>
<dbReference type="GO" id="GO:0102036">
    <property type="term" value="F:methyltetrahydrofolate:corrinoid/iron-sulfur protein methyltransferase activity"/>
    <property type="evidence" value="ECO:0007669"/>
    <property type="project" value="UniProtKB-EC"/>
</dbReference>
<dbReference type="SUPFAM" id="SSF51717">
    <property type="entry name" value="Dihydropteroate synthetase-like"/>
    <property type="match status" value="1"/>
</dbReference>
<dbReference type="Gene3D" id="3.20.20.20">
    <property type="entry name" value="Dihydropteroate synthase-like"/>
    <property type="match status" value="1"/>
</dbReference>
<evidence type="ECO:0000259" key="4">
    <source>
        <dbReference type="PROSITE" id="PS50972"/>
    </source>
</evidence>
<evidence type="ECO:0000313" key="5">
    <source>
        <dbReference type="EMBL" id="MPM19151.1"/>
    </source>
</evidence>
<dbReference type="InterPro" id="IPR011005">
    <property type="entry name" value="Dihydropteroate_synth-like_sf"/>
</dbReference>
<sequence>MLIIGEKLNGFIPAVGRAIKARDEAFLISLAKAQEEAGADFLDVCAAVDNDVEVETLKWLIRIAEDNTGLPVCIDSPNPEAIAAVIGSCKREGIVNSVSLETGKIETIFPLIANTGWKSVALLCSSEGIPNGVEERIAIFEQIVIKALEYGIPQERLLIDPIVRTLSTDDNAFATFAECTREIRKRSDQVNIVSGLSNISFGLPARSLINHAFLVLAMQAGMDSAILDPLDREMVGLVSAAEMLLGRDEYCMGYITAYRENRIGPKKD</sequence>
<dbReference type="AlphaFoldDB" id="A0A644XTQ9"/>
<comment type="caution">
    <text evidence="5">The sequence shown here is derived from an EMBL/GenBank/DDBJ whole genome shotgun (WGS) entry which is preliminary data.</text>
</comment>
<dbReference type="PROSITE" id="PS50972">
    <property type="entry name" value="PTERIN_BINDING"/>
    <property type="match status" value="1"/>
</dbReference>
<comment type="similarity">
    <text evidence="1">Belongs to the vitamin-B12 dependent methionine synthase family.</text>
</comment>
<dbReference type="Pfam" id="PF00809">
    <property type="entry name" value="Pterin_bind"/>
    <property type="match status" value="1"/>
</dbReference>
<evidence type="ECO:0000256" key="1">
    <source>
        <dbReference type="ARBA" id="ARBA00010398"/>
    </source>
</evidence>
<keyword evidence="3 5" id="KW-0808">Transferase</keyword>
<evidence type="ECO:0000256" key="2">
    <source>
        <dbReference type="ARBA" id="ARBA00022603"/>
    </source>
</evidence>
<dbReference type="InterPro" id="IPR050554">
    <property type="entry name" value="Met_Synthase/Corrinoid"/>
</dbReference>
<name>A0A644XTQ9_9ZZZZ</name>
<feature type="domain" description="Pterin-binding" evidence="4">
    <location>
        <begin position="1"/>
        <end position="246"/>
    </location>
</feature>
<dbReference type="GO" id="GO:0042558">
    <property type="term" value="P:pteridine-containing compound metabolic process"/>
    <property type="evidence" value="ECO:0007669"/>
    <property type="project" value="InterPro"/>
</dbReference>
<protein>
    <submittedName>
        <fullName evidence="5">5-methyltetrahydrofolate:corrinoid/iron-sulfur protein co-methyltransferase</fullName>
        <ecNumber evidence="5">2.1.1.258</ecNumber>
    </submittedName>
</protein>
<dbReference type="GO" id="GO:0032259">
    <property type="term" value="P:methylation"/>
    <property type="evidence" value="ECO:0007669"/>
    <property type="project" value="UniProtKB-KW"/>
</dbReference>
<dbReference type="PANTHER" id="PTHR45833">
    <property type="entry name" value="METHIONINE SYNTHASE"/>
    <property type="match status" value="1"/>
</dbReference>
<proteinExistence type="inferred from homology"/>
<dbReference type="EC" id="2.1.1.258" evidence="5"/>
<reference evidence="5" key="1">
    <citation type="submission" date="2019-08" db="EMBL/GenBank/DDBJ databases">
        <authorList>
            <person name="Kucharzyk K."/>
            <person name="Murdoch R.W."/>
            <person name="Higgins S."/>
            <person name="Loffler F."/>
        </authorList>
    </citation>
    <scope>NUCLEOTIDE SEQUENCE</scope>
</reference>